<evidence type="ECO:0000256" key="1">
    <source>
        <dbReference type="SAM" id="MobiDB-lite"/>
    </source>
</evidence>
<dbReference type="PANTHER" id="PTHR15949:SF3">
    <property type="entry name" value="TESTIS-EXPRESSED PROTEIN 264"/>
    <property type="match status" value="1"/>
</dbReference>
<dbReference type="GO" id="GO:0005657">
    <property type="term" value="C:replication fork"/>
    <property type="evidence" value="ECO:0007669"/>
    <property type="project" value="TreeGrafter"/>
</dbReference>
<dbReference type="EMBL" id="JAVHJS010000022">
    <property type="protein sequence ID" value="KAK2821199.1"/>
    <property type="molecule type" value="Genomic_DNA"/>
</dbReference>
<dbReference type="GO" id="GO:0000421">
    <property type="term" value="C:autophagosome membrane"/>
    <property type="evidence" value="ECO:0007669"/>
    <property type="project" value="TreeGrafter"/>
</dbReference>
<evidence type="ECO:0000313" key="3">
    <source>
        <dbReference type="EMBL" id="KAK2821199.1"/>
    </source>
</evidence>
<dbReference type="GO" id="GO:0106300">
    <property type="term" value="P:protein-DNA covalent cross-linking repair"/>
    <property type="evidence" value="ECO:0007669"/>
    <property type="project" value="TreeGrafter"/>
</dbReference>
<protein>
    <submittedName>
        <fullName evidence="3">Uncharacterized protein</fullName>
    </submittedName>
</protein>
<feature type="transmembrane region" description="Helical" evidence="2">
    <location>
        <begin position="7"/>
        <end position="28"/>
    </location>
</feature>
<dbReference type="Proteomes" id="UP001187315">
    <property type="component" value="Unassembled WGS sequence"/>
</dbReference>
<dbReference type="AlphaFoldDB" id="A0AA88LKX4"/>
<keyword evidence="2" id="KW-1133">Transmembrane helix</keyword>
<dbReference type="GO" id="GO:0061709">
    <property type="term" value="P:reticulophagy"/>
    <property type="evidence" value="ECO:0007669"/>
    <property type="project" value="TreeGrafter"/>
</dbReference>
<dbReference type="InterPro" id="IPR011256">
    <property type="entry name" value="Reg_factor_effector_dom_sf"/>
</dbReference>
<organism evidence="3 4">
    <name type="scientific">Tachysurus vachellii</name>
    <name type="common">Darkbarbel catfish</name>
    <name type="synonym">Pelteobagrus vachellii</name>
    <dbReference type="NCBI Taxonomy" id="175792"/>
    <lineage>
        <taxon>Eukaryota</taxon>
        <taxon>Metazoa</taxon>
        <taxon>Chordata</taxon>
        <taxon>Craniata</taxon>
        <taxon>Vertebrata</taxon>
        <taxon>Euteleostomi</taxon>
        <taxon>Actinopterygii</taxon>
        <taxon>Neopterygii</taxon>
        <taxon>Teleostei</taxon>
        <taxon>Ostariophysi</taxon>
        <taxon>Siluriformes</taxon>
        <taxon>Bagridae</taxon>
        <taxon>Tachysurus</taxon>
    </lineage>
</organism>
<dbReference type="Gene3D" id="3.20.80.10">
    <property type="entry name" value="Regulatory factor, effector binding domain"/>
    <property type="match status" value="1"/>
</dbReference>
<keyword evidence="2" id="KW-0472">Membrane</keyword>
<reference evidence="3" key="1">
    <citation type="submission" date="2023-08" db="EMBL/GenBank/DDBJ databases">
        <title>Pelteobagrus vachellii genome.</title>
        <authorList>
            <person name="Liu H."/>
        </authorList>
    </citation>
    <scope>NUCLEOTIDE SEQUENCE</scope>
    <source>
        <strain evidence="3">PRFRI_2022a</strain>
        <tissue evidence="3">Muscle</tissue>
    </source>
</reference>
<proteinExistence type="predicted"/>
<keyword evidence="4" id="KW-1185">Reference proteome</keyword>
<dbReference type="GO" id="GO:0005634">
    <property type="term" value="C:nucleus"/>
    <property type="evidence" value="ECO:0007669"/>
    <property type="project" value="TreeGrafter"/>
</dbReference>
<comment type="caution">
    <text evidence="3">The sequence shown here is derived from an EMBL/GenBank/DDBJ whole genome shotgun (WGS) entry which is preliminary data.</text>
</comment>
<dbReference type="GO" id="GO:0005789">
    <property type="term" value="C:endoplasmic reticulum membrane"/>
    <property type="evidence" value="ECO:0007669"/>
    <property type="project" value="TreeGrafter"/>
</dbReference>
<evidence type="ECO:0000256" key="2">
    <source>
        <dbReference type="SAM" id="Phobius"/>
    </source>
</evidence>
<accession>A0AA88LKX4</accession>
<feature type="compositionally biased region" description="Polar residues" evidence="1">
    <location>
        <begin position="225"/>
        <end position="248"/>
    </location>
</feature>
<sequence>MWEFVDWTIIGFLFVVLLLLTCSVYVVYSGLLTEIHISTGSSPVKSMTVAYKYKQGPYKDSSLLFAESCRVAPELPTVGIFYDDPKKVPGPECRCAVGSILSEGDQRPSAELQELYEKFGFRIFTFPEVTHVVSSRFPYRTRLSILLGVYRVYPQLDRYIKDRKLCAHPFLEIYRSRLIYYMSPLARQGDFYVPEVQKAPKRQMEGEDSDEDRRTDITGADSHSECSSVSDLLQSHSRDTSPSLSHSPSVLYHQHRDSLSDTDTGSRRSRRSSSASSFEELQLEVETCRTSDGPEHPGLVVEGEE</sequence>
<evidence type="ECO:0000313" key="4">
    <source>
        <dbReference type="Proteomes" id="UP001187315"/>
    </source>
</evidence>
<feature type="region of interest" description="Disordered" evidence="1">
    <location>
        <begin position="196"/>
        <end position="305"/>
    </location>
</feature>
<keyword evidence="2" id="KW-0812">Transmembrane</keyword>
<feature type="compositionally biased region" description="Basic and acidic residues" evidence="1">
    <location>
        <begin position="286"/>
        <end position="295"/>
    </location>
</feature>
<dbReference type="PANTHER" id="PTHR15949">
    <property type="entry name" value="TESTIS-EXPRESSED PROTEIN 264"/>
    <property type="match status" value="1"/>
</dbReference>
<gene>
    <name evidence="3" type="ORF">Q7C36_020542</name>
</gene>
<name>A0AA88LKX4_TACVA</name>